<dbReference type="PROSITE" id="PS51257">
    <property type="entry name" value="PROKAR_LIPOPROTEIN"/>
    <property type="match status" value="1"/>
</dbReference>
<dbReference type="PANTHER" id="PTHR30570:SF1">
    <property type="entry name" value="PHOSPHATE-BINDING PROTEIN PSTS"/>
    <property type="match status" value="1"/>
</dbReference>
<keyword evidence="4" id="KW-1185">Reference proteome</keyword>
<evidence type="ECO:0000256" key="1">
    <source>
        <dbReference type="ARBA" id="ARBA00022729"/>
    </source>
</evidence>
<reference evidence="3 4" key="1">
    <citation type="submission" date="2016-09" db="EMBL/GenBank/DDBJ databases">
        <authorList>
            <person name="Capua I."/>
            <person name="De Benedictis P."/>
            <person name="Joannis T."/>
            <person name="Lombin L.H."/>
            <person name="Cattoli G."/>
        </authorList>
    </citation>
    <scope>NUCLEOTIDE SEQUENCE [LARGE SCALE GENOMIC DNA]</scope>
    <source>
        <strain evidence="3 4">A7P-90m</strain>
    </source>
</reference>
<dbReference type="Proteomes" id="UP000199452">
    <property type="component" value="Unassembled WGS sequence"/>
</dbReference>
<keyword evidence="1" id="KW-0732">Signal</keyword>
<dbReference type="Pfam" id="PF12849">
    <property type="entry name" value="PBP_like_2"/>
    <property type="match status" value="1"/>
</dbReference>
<dbReference type="InterPro" id="IPR050811">
    <property type="entry name" value="Phosphate_ABC_transporter"/>
</dbReference>
<protein>
    <submittedName>
        <fullName evidence="3">Phosphate transport system substrate-binding protein</fullName>
    </submittedName>
</protein>
<evidence type="ECO:0000259" key="2">
    <source>
        <dbReference type="Pfam" id="PF12849"/>
    </source>
</evidence>
<dbReference type="RefSeq" id="WP_244500703.1">
    <property type="nucleotide sequence ID" value="NZ_FMYP01000067.1"/>
</dbReference>
<dbReference type="SUPFAM" id="SSF53850">
    <property type="entry name" value="Periplasmic binding protein-like II"/>
    <property type="match status" value="1"/>
</dbReference>
<evidence type="ECO:0000313" key="4">
    <source>
        <dbReference type="Proteomes" id="UP000199452"/>
    </source>
</evidence>
<dbReference type="Gene3D" id="3.40.190.10">
    <property type="entry name" value="Periplasmic binding protein-like II"/>
    <property type="match status" value="2"/>
</dbReference>
<dbReference type="InterPro" id="IPR024370">
    <property type="entry name" value="PBP_domain"/>
</dbReference>
<dbReference type="PANTHER" id="PTHR30570">
    <property type="entry name" value="PERIPLASMIC PHOSPHATE BINDING COMPONENT OF PHOSPHATE ABC TRANSPORTER"/>
    <property type="match status" value="1"/>
</dbReference>
<evidence type="ECO:0000313" key="3">
    <source>
        <dbReference type="EMBL" id="SDC97312.1"/>
    </source>
</evidence>
<organism evidence="3 4">
    <name type="scientific">Williamwhitmania taraxaci</name>
    <dbReference type="NCBI Taxonomy" id="1640674"/>
    <lineage>
        <taxon>Bacteria</taxon>
        <taxon>Pseudomonadati</taxon>
        <taxon>Bacteroidota</taxon>
        <taxon>Bacteroidia</taxon>
        <taxon>Bacteroidales</taxon>
        <taxon>Williamwhitmaniaceae</taxon>
        <taxon>Williamwhitmania</taxon>
    </lineage>
</organism>
<accession>A0A1G6QYA8</accession>
<feature type="domain" description="PBP" evidence="2">
    <location>
        <begin position="36"/>
        <end position="295"/>
    </location>
</feature>
<dbReference type="AlphaFoldDB" id="A0A1G6QYA8"/>
<dbReference type="STRING" id="1640674.SAMN05216323_106712"/>
<dbReference type="EMBL" id="FMYP01000067">
    <property type="protein sequence ID" value="SDC97312.1"/>
    <property type="molecule type" value="Genomic_DNA"/>
</dbReference>
<name>A0A1G6QYA8_9BACT</name>
<proteinExistence type="predicted"/>
<sequence length="325" mass="34996">MKYSTMKQLLAVTVFAAIALTVISCGGRKAKPGELSGKVTISGAFALYPLAVQWADEFMKENPAVRIDISAGGAGKGMTDALSGMVDLAMVSREVAKEEVNNGAWKIAVAKDAVLPTVNASNPFLADILSKGISKARLSALYKEGTIKYWGELLGTASVDKINLYTRSDACGAAEMWASFIGGHQENLLGVGVFGDPGIADAVTNDKFALGYNNLIYAFDLKTRKCYPGIVIPPIDLNGDGKIEPEERFYESLDSIASAIKDGRYPSPPSRNLYFVSKGAPTNPITIAFLKFILTKGQQHIPTAGYIQLNDEKIIEMLKMIDNQQ</sequence>
<gene>
    <name evidence="3" type="ORF">SAMN05216323_106712</name>
</gene>